<proteinExistence type="predicted"/>
<evidence type="ECO:0000313" key="1">
    <source>
        <dbReference type="EMBL" id="KAL3678431.1"/>
    </source>
</evidence>
<dbReference type="EMBL" id="JBJQOH010000007">
    <property type="protein sequence ID" value="KAL3678431.1"/>
    <property type="molecule type" value="Genomic_DNA"/>
</dbReference>
<protein>
    <recommendedName>
        <fullName evidence="3">Transposase</fullName>
    </recommendedName>
</protein>
<keyword evidence="2" id="KW-1185">Reference proteome</keyword>
<dbReference type="AlphaFoldDB" id="A0ABD3GKN9"/>
<gene>
    <name evidence="1" type="ORF">R1sor_021387</name>
</gene>
<sequence length="194" mass="21654">MAFHREKEPELETLQFFIEGGIRAFRWKVEDIYSSWFQNFVKHSAGLKLLDHKVNTKVLKKDSISRDLDMDTSESGMEMFHVKDEVETNELLDVVTMDLDAERGLCHSIAENNFGGLGHAPTTHLGVHTADLQGLVGVKNVADLTDVKSACDVEGEDPLHFPLSTLTPGDDARDDLLQTAYYGRGTCQHVRPIG</sequence>
<evidence type="ECO:0008006" key="3">
    <source>
        <dbReference type="Google" id="ProtNLM"/>
    </source>
</evidence>
<accession>A0ABD3GKN9</accession>
<name>A0ABD3GKN9_9MARC</name>
<organism evidence="1 2">
    <name type="scientific">Riccia sorocarpa</name>
    <dbReference type="NCBI Taxonomy" id="122646"/>
    <lineage>
        <taxon>Eukaryota</taxon>
        <taxon>Viridiplantae</taxon>
        <taxon>Streptophyta</taxon>
        <taxon>Embryophyta</taxon>
        <taxon>Marchantiophyta</taxon>
        <taxon>Marchantiopsida</taxon>
        <taxon>Marchantiidae</taxon>
        <taxon>Marchantiales</taxon>
        <taxon>Ricciaceae</taxon>
        <taxon>Riccia</taxon>
    </lineage>
</organism>
<reference evidence="1 2" key="1">
    <citation type="submission" date="2024-09" db="EMBL/GenBank/DDBJ databases">
        <title>Chromosome-scale assembly of Riccia sorocarpa.</title>
        <authorList>
            <person name="Paukszto L."/>
        </authorList>
    </citation>
    <scope>NUCLEOTIDE SEQUENCE [LARGE SCALE GENOMIC DNA]</scope>
    <source>
        <strain evidence="1">LP-2024</strain>
        <tissue evidence="1">Aerial parts of the thallus</tissue>
    </source>
</reference>
<evidence type="ECO:0000313" key="2">
    <source>
        <dbReference type="Proteomes" id="UP001633002"/>
    </source>
</evidence>
<dbReference type="Proteomes" id="UP001633002">
    <property type="component" value="Unassembled WGS sequence"/>
</dbReference>
<comment type="caution">
    <text evidence="1">The sequence shown here is derived from an EMBL/GenBank/DDBJ whole genome shotgun (WGS) entry which is preliminary data.</text>
</comment>